<feature type="chain" id="PRO_5046530949" description="LVIVD repeat-containing protein" evidence="2">
    <location>
        <begin position="21"/>
        <end position="489"/>
    </location>
</feature>
<protein>
    <recommendedName>
        <fullName evidence="5">LVIVD repeat-containing protein</fullName>
    </recommendedName>
</protein>
<dbReference type="EMBL" id="BAAAHE010000045">
    <property type="protein sequence ID" value="GAA0633588.1"/>
    <property type="molecule type" value="Genomic_DNA"/>
</dbReference>
<dbReference type="InterPro" id="IPR011044">
    <property type="entry name" value="Quino_amine_DH_bsu"/>
</dbReference>
<proteinExistence type="predicted"/>
<organism evidence="3 4">
    <name type="scientific">Sporichthya brevicatena</name>
    <dbReference type="NCBI Taxonomy" id="171442"/>
    <lineage>
        <taxon>Bacteria</taxon>
        <taxon>Bacillati</taxon>
        <taxon>Actinomycetota</taxon>
        <taxon>Actinomycetes</taxon>
        <taxon>Sporichthyales</taxon>
        <taxon>Sporichthyaceae</taxon>
        <taxon>Sporichthya</taxon>
    </lineage>
</organism>
<dbReference type="InterPro" id="IPR013211">
    <property type="entry name" value="LVIVD"/>
</dbReference>
<reference evidence="3 4" key="1">
    <citation type="journal article" date="2019" name="Int. J. Syst. Evol. Microbiol.">
        <title>The Global Catalogue of Microorganisms (GCM) 10K type strain sequencing project: providing services to taxonomists for standard genome sequencing and annotation.</title>
        <authorList>
            <consortium name="The Broad Institute Genomics Platform"/>
            <consortium name="The Broad Institute Genome Sequencing Center for Infectious Disease"/>
            <person name="Wu L."/>
            <person name="Ma J."/>
        </authorList>
    </citation>
    <scope>NUCLEOTIDE SEQUENCE [LARGE SCALE GENOMIC DNA]</scope>
    <source>
        <strain evidence="3 4">JCM 10671</strain>
    </source>
</reference>
<dbReference type="RefSeq" id="WP_344608452.1">
    <property type="nucleotide sequence ID" value="NZ_BAAAHE010000045.1"/>
</dbReference>
<dbReference type="Pfam" id="PF08309">
    <property type="entry name" value="LVIVD"/>
    <property type="match status" value="1"/>
</dbReference>
<comment type="caution">
    <text evidence="3">The sequence shown here is derived from an EMBL/GenBank/DDBJ whole genome shotgun (WGS) entry which is preliminary data.</text>
</comment>
<keyword evidence="4" id="KW-1185">Reference proteome</keyword>
<dbReference type="InterPro" id="IPR015943">
    <property type="entry name" value="WD40/YVTN_repeat-like_dom_sf"/>
</dbReference>
<dbReference type="Gene3D" id="2.130.10.10">
    <property type="entry name" value="YVTN repeat-like/Quinoprotein amine dehydrogenase"/>
    <property type="match status" value="1"/>
</dbReference>
<dbReference type="SUPFAM" id="SSF50969">
    <property type="entry name" value="YVTN repeat-like/Quinoprotein amine dehydrogenase"/>
    <property type="match status" value="1"/>
</dbReference>
<evidence type="ECO:0000313" key="4">
    <source>
        <dbReference type="Proteomes" id="UP001500957"/>
    </source>
</evidence>
<evidence type="ECO:0000256" key="2">
    <source>
        <dbReference type="SAM" id="SignalP"/>
    </source>
</evidence>
<accession>A0ABN1H988</accession>
<dbReference type="Proteomes" id="UP001500957">
    <property type="component" value="Unassembled WGS sequence"/>
</dbReference>
<evidence type="ECO:0000256" key="1">
    <source>
        <dbReference type="SAM" id="MobiDB-lite"/>
    </source>
</evidence>
<gene>
    <name evidence="3" type="ORF">GCM10009547_41900</name>
</gene>
<evidence type="ECO:0000313" key="3">
    <source>
        <dbReference type="EMBL" id="GAA0633588.1"/>
    </source>
</evidence>
<evidence type="ECO:0008006" key="5">
    <source>
        <dbReference type="Google" id="ProtNLM"/>
    </source>
</evidence>
<keyword evidence="2" id="KW-0732">Signal</keyword>
<name>A0ABN1H988_9ACTN</name>
<sequence length="489" mass="51835">MHLGIASLAGVLALSPLAVAAGSPAQAGSWDSAVPVADCGPGSKPETGLQGQVPLADRTSGRSQQGYSCNLELLGQYQGEGTTWVNQSYRHCAYNATSLFGIGRKVSEGVQVIDVSNPRRPKLAGNLTSPAMLTDTWESLKVNETRGLLAGVSVGPAIGTLAFDVYDIQTDCTRPKLLNGLSTSTFTLPASTVNHEGQWSPDGRTYWATSVAGGAITAIDVDDPANPRIAAVSTIGYANHGFELSADGNRMYLTTGFPAGVVVLDVSEVQARKPAPLIRELGRVAWGGPATIGQHTIPVTWGGKPYLVAVDEFAGEDIHIVDISDETRPRVVRQIQLEISRPEHADLAASETKGNGLFGYDAHYCSVDRRTDPTALACGFFQSGVRVFDVVDPLNPREIAYFNPPAQVGKNAQLLGSEHAAHGVTYIGNASNVRDAGPTGVGFTGQPADLTADWCSSPPRFVGKNQLWVACQDNGFMALRFTNNAYRAR</sequence>
<feature type="region of interest" description="Disordered" evidence="1">
    <location>
        <begin position="34"/>
        <end position="63"/>
    </location>
</feature>
<feature type="signal peptide" evidence="2">
    <location>
        <begin position="1"/>
        <end position="20"/>
    </location>
</feature>